<dbReference type="EMBL" id="QQZK01000033">
    <property type="protein sequence ID" value="KAF5102001.1"/>
    <property type="molecule type" value="Genomic_DNA"/>
</dbReference>
<gene>
    <name evidence="3" type="ORF">DV451_002024</name>
</gene>
<name>A0A9P5KUX0_GEOCN</name>
<reference evidence="3" key="2">
    <citation type="submission" date="2020-01" db="EMBL/GenBank/DDBJ databases">
        <authorList>
            <person name="Perkins V."/>
            <person name="Lessard M.-H."/>
            <person name="Dugat-Bony E."/>
            <person name="Frenette M."/>
            <person name="Labrie S."/>
        </authorList>
    </citation>
    <scope>NUCLEOTIDE SEQUENCE</scope>
    <source>
        <strain evidence="3">LMA-70</strain>
    </source>
</reference>
<dbReference type="InterPro" id="IPR047574">
    <property type="entry name" value="AD"/>
</dbReference>
<protein>
    <recommendedName>
        <fullName evidence="2">AD domain-containing protein</fullName>
    </recommendedName>
</protein>
<dbReference type="PROSITE" id="PS52001">
    <property type="entry name" value="AD"/>
    <property type="match status" value="1"/>
</dbReference>
<evidence type="ECO:0000256" key="1">
    <source>
        <dbReference type="SAM" id="MobiDB-lite"/>
    </source>
</evidence>
<feature type="region of interest" description="Disordered" evidence="1">
    <location>
        <begin position="88"/>
        <end position="108"/>
    </location>
</feature>
<evidence type="ECO:0000313" key="4">
    <source>
        <dbReference type="Proteomes" id="UP000750522"/>
    </source>
</evidence>
<dbReference type="Pfam" id="PF09793">
    <property type="entry name" value="AD"/>
    <property type="match status" value="1"/>
</dbReference>
<accession>A0A9P5KUX0</accession>
<feature type="domain" description="AD" evidence="2">
    <location>
        <begin position="124"/>
        <end position="192"/>
    </location>
</feature>
<evidence type="ECO:0000259" key="2">
    <source>
        <dbReference type="PROSITE" id="PS52001"/>
    </source>
</evidence>
<reference evidence="3" key="1">
    <citation type="journal article" date="2020" name="Front. Microbiol.">
        <title>Phenotypic and Genetic Characterization of the Cheese Ripening Yeast Geotrichum candidum.</title>
        <authorList>
            <person name="Perkins V."/>
            <person name="Vignola S."/>
            <person name="Lessard M.H."/>
            <person name="Plante P.L."/>
            <person name="Corbeil J."/>
            <person name="Dugat-Bony E."/>
            <person name="Frenette M."/>
            <person name="Labrie S."/>
        </authorList>
    </citation>
    <scope>NUCLEOTIDE SEQUENCE</scope>
    <source>
        <strain evidence="3">LMA-70</strain>
    </source>
</reference>
<sequence length="192" mass="20332">MTTASTTSSSSTIDWTLGARVKVTTLLDHEIIGTIYSLCQTTNTIALIQESPAASSSPSQPAASSASPNYRIIKTSFIKDVTPLDNAKSKRADTSSQSPPPSAASVAAGTPHRDAFARAVPTVGPVQIATIEARARAAVKAERERRAKIGVGVTREAQDLFDLISKTYVTKPLVLSACSHYITVFCLFFCGN</sequence>
<dbReference type="PANTHER" id="PTHR13542">
    <property type="entry name" value="LSM12 HOMOLOG"/>
    <property type="match status" value="1"/>
</dbReference>
<proteinExistence type="predicted"/>
<dbReference type="Proteomes" id="UP000750522">
    <property type="component" value="Unassembled WGS sequence"/>
</dbReference>
<dbReference type="InterPro" id="IPR019181">
    <property type="entry name" value="LSM12_ABD"/>
</dbReference>
<dbReference type="AlphaFoldDB" id="A0A9P5KUX0"/>
<dbReference type="InterPro" id="IPR039683">
    <property type="entry name" value="Lsm12-like"/>
</dbReference>
<organism evidence="3 4">
    <name type="scientific">Geotrichum candidum</name>
    <name type="common">Oospora lactis</name>
    <name type="synonym">Dipodascus geotrichum</name>
    <dbReference type="NCBI Taxonomy" id="1173061"/>
    <lineage>
        <taxon>Eukaryota</taxon>
        <taxon>Fungi</taxon>
        <taxon>Dikarya</taxon>
        <taxon>Ascomycota</taxon>
        <taxon>Saccharomycotina</taxon>
        <taxon>Dipodascomycetes</taxon>
        <taxon>Dipodascales</taxon>
        <taxon>Dipodascaceae</taxon>
        <taxon>Geotrichum</taxon>
    </lineage>
</organism>
<comment type="caution">
    <text evidence="3">The sequence shown here is derived from an EMBL/GenBank/DDBJ whole genome shotgun (WGS) entry which is preliminary data.</text>
</comment>
<evidence type="ECO:0000313" key="3">
    <source>
        <dbReference type="EMBL" id="KAF5102001.1"/>
    </source>
</evidence>